<comment type="catalytic activity">
    <reaction evidence="1 16">
        <text>S-ubiquitinyl-[E2 ubiquitin-conjugating enzyme]-L-cysteine + [acceptor protein]-L-lysine = [E2 ubiquitin-conjugating enzyme]-L-cysteine + N(6)-ubiquitinyl-[acceptor protein]-L-lysine.</text>
        <dbReference type="EC" id="2.3.2.27"/>
    </reaction>
</comment>
<dbReference type="Gene3D" id="3.30.40.10">
    <property type="entry name" value="Zinc/RING finger domain, C3HC4 (zinc finger)"/>
    <property type="match status" value="1"/>
</dbReference>
<dbReference type="STRING" id="1016849.A0A0D1YMX1"/>
<dbReference type="CDD" id="cd16491">
    <property type="entry name" value="RING-CH-C4HC3_LTN1"/>
    <property type="match status" value="1"/>
</dbReference>
<dbReference type="EMBL" id="KN846951">
    <property type="protein sequence ID" value="KIV84267.1"/>
    <property type="molecule type" value="Genomic_DNA"/>
</dbReference>
<evidence type="ECO:0000256" key="8">
    <source>
        <dbReference type="ARBA" id="ARBA00022679"/>
    </source>
</evidence>
<evidence type="ECO:0000256" key="6">
    <source>
        <dbReference type="ARBA" id="ARBA00017157"/>
    </source>
</evidence>
<keyword evidence="8 16" id="KW-0808">Transferase</keyword>
<keyword evidence="9 16" id="KW-0479">Metal-binding</keyword>
<evidence type="ECO:0000256" key="5">
    <source>
        <dbReference type="ARBA" id="ARBA00012483"/>
    </source>
</evidence>
<dbReference type="InterPro" id="IPR054477">
    <property type="entry name" value="LTN1_E3_ligase_6th"/>
</dbReference>
<evidence type="ECO:0000256" key="7">
    <source>
        <dbReference type="ARBA" id="ARBA00022490"/>
    </source>
</evidence>
<keyword evidence="10" id="KW-0677">Repeat</keyword>
<evidence type="ECO:0000256" key="10">
    <source>
        <dbReference type="ARBA" id="ARBA00022737"/>
    </source>
</evidence>
<dbReference type="Pfam" id="PF13639">
    <property type="entry name" value="zf-RING_2"/>
    <property type="match status" value="1"/>
</dbReference>
<dbReference type="InterPro" id="IPR016024">
    <property type="entry name" value="ARM-type_fold"/>
</dbReference>
<dbReference type="GO" id="GO:0008270">
    <property type="term" value="F:zinc ion binding"/>
    <property type="evidence" value="ECO:0007669"/>
    <property type="project" value="UniProtKB-KW"/>
</dbReference>
<keyword evidence="12 16" id="KW-0833">Ubl conjugation pathway</keyword>
<comment type="subcellular location">
    <subcellularLocation>
        <location evidence="2">Cytoplasm</location>
        <location evidence="2">Cytosol</location>
    </subcellularLocation>
</comment>
<evidence type="ECO:0000256" key="12">
    <source>
        <dbReference type="ARBA" id="ARBA00022786"/>
    </source>
</evidence>
<protein>
    <recommendedName>
        <fullName evidence="6 16">E3 ubiquitin-protein ligase listerin</fullName>
        <ecNumber evidence="5 16">2.3.2.27</ecNumber>
    </recommendedName>
    <alternativeName>
        <fullName evidence="16">RING-type E3 ubiquitin transferase listerin</fullName>
    </alternativeName>
</protein>
<dbReference type="InterPro" id="IPR054478">
    <property type="entry name" value="LTN1_UBC"/>
</dbReference>
<evidence type="ECO:0000256" key="13">
    <source>
        <dbReference type="ARBA" id="ARBA00022833"/>
    </source>
</evidence>
<dbReference type="InterPro" id="IPR001841">
    <property type="entry name" value="Znf_RING"/>
</dbReference>
<keyword evidence="11 15" id="KW-0863">Zinc-finger</keyword>
<dbReference type="InterPro" id="IPR039795">
    <property type="entry name" value="LTN1/Rkr1"/>
</dbReference>
<reference evidence="18 19" key="1">
    <citation type="submission" date="2015-01" db="EMBL/GenBank/DDBJ databases">
        <title>The Genome Sequence of Exophiala sideris CBS121828.</title>
        <authorList>
            <consortium name="The Broad Institute Genomics Platform"/>
            <person name="Cuomo C."/>
            <person name="de Hoog S."/>
            <person name="Gorbushina A."/>
            <person name="Stielow B."/>
            <person name="Teixiera M."/>
            <person name="Abouelleil A."/>
            <person name="Chapman S.B."/>
            <person name="Priest M."/>
            <person name="Young S.K."/>
            <person name="Wortman J."/>
            <person name="Nusbaum C."/>
            <person name="Birren B."/>
        </authorList>
    </citation>
    <scope>NUCLEOTIDE SEQUENCE [LARGE SCALE GENOMIC DNA]</scope>
    <source>
        <strain evidence="18 19">CBS 121828</strain>
    </source>
</reference>
<dbReference type="OrthoDB" id="6108at2759"/>
<dbReference type="GO" id="GO:0061630">
    <property type="term" value="F:ubiquitin protein ligase activity"/>
    <property type="evidence" value="ECO:0007669"/>
    <property type="project" value="UniProtKB-UniRule"/>
</dbReference>
<dbReference type="Proteomes" id="UP000053599">
    <property type="component" value="Unassembled WGS sequence"/>
</dbReference>
<dbReference type="GO" id="GO:0005829">
    <property type="term" value="C:cytosol"/>
    <property type="evidence" value="ECO:0007669"/>
    <property type="project" value="UniProtKB-SubCell"/>
</dbReference>
<keyword evidence="13 16" id="KW-0862">Zinc</keyword>
<comment type="function">
    <text evidence="14">E3 ubiquitin-protein ligase component of the ribosome quality control complex (RQC), a ribosome-associated complex that mediates ubiquitination and extraction of incompletely synthesized nascent chains for proteasomal degradation. Mediates ubiquitination of proteins derived from mRNAs lacking stop codons (non-stop proteins) and other translation arrest products induced by poly-lysine sequences and tandem rare codons. Ubiquitination leads to CDC48 recruitment for extraction and degradation of the incomplete translation product. May indirectly play a role in chromatin function and transcription.</text>
</comment>
<dbReference type="GO" id="GO:0043023">
    <property type="term" value="F:ribosomal large subunit binding"/>
    <property type="evidence" value="ECO:0007669"/>
    <property type="project" value="TreeGrafter"/>
</dbReference>
<evidence type="ECO:0000256" key="3">
    <source>
        <dbReference type="ARBA" id="ARBA00004906"/>
    </source>
</evidence>
<evidence type="ECO:0000259" key="17">
    <source>
        <dbReference type="PROSITE" id="PS50089"/>
    </source>
</evidence>
<evidence type="ECO:0000256" key="14">
    <source>
        <dbReference type="ARBA" id="ARBA00055150"/>
    </source>
</evidence>
<dbReference type="Pfam" id="PF22999">
    <property type="entry name" value="LTN1_E3_ligase_6th"/>
    <property type="match status" value="1"/>
</dbReference>
<evidence type="ECO:0000313" key="19">
    <source>
        <dbReference type="Proteomes" id="UP000053599"/>
    </source>
</evidence>
<dbReference type="FunFam" id="3.30.40.10:FF:000038">
    <property type="entry name" value="E3 ubiquitin-protein ligase listerin"/>
    <property type="match status" value="1"/>
</dbReference>
<dbReference type="HOGENOM" id="CLU_000471_0_0_1"/>
<accession>A0A0D1YMX1</accession>
<evidence type="ECO:0000256" key="9">
    <source>
        <dbReference type="ARBA" id="ARBA00022723"/>
    </source>
</evidence>
<proteinExistence type="inferred from homology"/>
<comment type="subunit">
    <text evidence="16">Component of the ribosome quality control complex (RQC).</text>
</comment>
<dbReference type="InterPro" id="IPR039804">
    <property type="entry name" value="RING-CH-C4HC3_LTN1"/>
</dbReference>
<dbReference type="GO" id="GO:1990116">
    <property type="term" value="P:ribosome-associated ubiquitin-dependent protein catabolic process"/>
    <property type="evidence" value="ECO:0007669"/>
    <property type="project" value="UniProtKB-UniRule"/>
</dbReference>
<dbReference type="Pfam" id="PF23009">
    <property type="entry name" value="UBC_like"/>
    <property type="match status" value="1"/>
</dbReference>
<feature type="domain" description="RING-type" evidence="17">
    <location>
        <begin position="1541"/>
        <end position="1587"/>
    </location>
</feature>
<dbReference type="PROSITE" id="PS50089">
    <property type="entry name" value="ZF_RING_2"/>
    <property type="match status" value="1"/>
</dbReference>
<dbReference type="UniPathway" id="UPA00143"/>
<keyword evidence="7" id="KW-0963">Cytoplasm</keyword>
<evidence type="ECO:0000313" key="18">
    <source>
        <dbReference type="EMBL" id="KIV84267.1"/>
    </source>
</evidence>
<dbReference type="Pfam" id="PF22958">
    <property type="entry name" value="Ltn1_1st"/>
    <property type="match status" value="1"/>
</dbReference>
<comment type="similarity">
    <text evidence="4 16">Belongs to the LTN1 family.</text>
</comment>
<dbReference type="GO" id="GO:0016567">
    <property type="term" value="P:protein ubiquitination"/>
    <property type="evidence" value="ECO:0007669"/>
    <property type="project" value="UniProtKB-UniPathway"/>
</dbReference>
<dbReference type="GO" id="GO:1990112">
    <property type="term" value="C:RQC complex"/>
    <property type="evidence" value="ECO:0007669"/>
    <property type="project" value="UniProtKB-UniRule"/>
</dbReference>
<sequence>MSKKFKAQASSARAASAAFGSSSVAFGSPSSGFQTAASSLSYIAEQPHLGAISNPNLVVALRNLSKKDSTTKTKALEDVEDYVRSAKSAEDIDSGLLDAWVALYPRTSIDNARRVRQLAHTLQGSLTVISGKRIAPYLPKVVGSWLSGTYDSDRAVARAAQESLALSFNTEEKRRTLWDVYKTALIDYAEDAIFVQTSKTLSDERSTTPEDAEAKFVRVAGNAMHMLSQLIKNHFSGNTRNQAEASSRISEVVQNKKLWQYSYHDDPSLRRGACILVTVCAQSLPGSLDWTAVSASFIGKALHSSQLGSSGQLSEALLALTMLRPEIWTTDYTSKTTALKRLLQYLRMGSQRGPASFWKNIPPLLKKIPSHLWFGDQADGLIDEQAMTGLLDALQAGITSSDEPRQNLETAWFTYVEVSFWGVKMIDTEESKSAFLSKNVLPLVDKYVAPEAQQAGAFPTSSGARIAGSILDNILGYGLRPSFERAWHQLCQQLVDSMKLSMPETSKDFTRSQAGVIDRSRRLFGLKKFVLEAERLGAAEKTYALTVFQQADNDVMLAAIELLRSRNGKPYAAACILEDISAKSDSAETMRLLIDFLRADGLRLLQSPSAEYIMSIVIRTKQALEPFASELIRSEDSSYATKALANLLRGVSEEELSRLEILQQFVLHKISDDLENGSVQSLTTAILQNPAIHSTEFRRLCEQKILEQLSSDASPSSQQATLRFLSNVLTSSRSSLSTLSDLLGGALLSKLLLLADSDNPETAELAISLASKLKSTSSSSGSAAASSTVVVTEQLAGKGTPLSIFALIDLSKEVLRDAPSQATNASASLMPSTSQWQGALRSHMSGRRPLSLTITSSLHGLLFMIEEKNVHPPADDVRDGDEFSLLFRLVLYATRMLSDTAIMERLSSEHVRTLYYYYPLALQLVNEKLTLESANHIWENTSDEVTEEAAAILSEGNALVQQWLVAEPMIEIWAQDIRSITDLTLGSYLRGVTFADIVSRFVDEHGPAHIMSLFESESKDIHRSPEVVRSASLICACRDHIISSQQGRKTLNELVAACTDLKANSLSASGLQSLVLLDLLLNGSSEPLEGIPSQRVVFLMQTLMRLSIDSTVALEYQTLAMRILDPVLTSTRDIYGDHWGQILEHCVSVWHSANDLNEDLPLLHASLRIYARLRTLANSEDANEDLVDAWKAAQDSLDEGLLHILQSFGVQGSQTDQPRRITAELLRRQLSRVTFGHNTDLYALLSSPEDPIRAATYDILHRSIPVGQEQISMEVALENKAAKLPGELLSLLADKPGATYQSRQSYLLGWHLVFDHFTTASYKLQELYAADIKENNVLPGLLDLLCEICRITSGRPLDASKIDVTSFEYGSSDNDEQEQQRLGTHLYYCCLLYLPSLTRGWFIEQKNRVKSPLESWTQRYFSPTLMVAATRTVTDWVATQPQDENEAPVTVKTSLSGSEAVASIAVDPESPPISLAISLPSTYPLDSPTVASRARVGVSEKNWQSWLRTFQIIIFSTGSIIEGLVAFRRNVQGALKGQSECAICYSIIGTDMQTPNKRCGTCRNTFHGACLFRWFKSSNSSSCPLCRNNFNYA</sequence>
<evidence type="ECO:0000256" key="16">
    <source>
        <dbReference type="RuleBase" id="RU367090"/>
    </source>
</evidence>
<dbReference type="InterPro" id="IPR013083">
    <property type="entry name" value="Znf_RING/FYVE/PHD"/>
</dbReference>
<dbReference type="EC" id="2.3.2.27" evidence="5 16"/>
<comment type="function">
    <text evidence="16">E3 ubiquitin-protein ligase. Component of the ribosome quality control complex (RQC), a ribosome-associated complex that mediates ubiquitination and extraction of incompletely synthesized nascent chains for proteasomal degradation.</text>
</comment>
<evidence type="ECO:0000256" key="2">
    <source>
        <dbReference type="ARBA" id="ARBA00004514"/>
    </source>
</evidence>
<evidence type="ECO:0000256" key="11">
    <source>
        <dbReference type="ARBA" id="ARBA00022771"/>
    </source>
</evidence>
<dbReference type="PANTHER" id="PTHR12389">
    <property type="entry name" value="ZINC FINGER PROTEIN 294"/>
    <property type="match status" value="1"/>
</dbReference>
<name>A0A0D1YMX1_9EURO</name>
<organism evidence="18 19">
    <name type="scientific">Exophiala sideris</name>
    <dbReference type="NCBI Taxonomy" id="1016849"/>
    <lineage>
        <taxon>Eukaryota</taxon>
        <taxon>Fungi</taxon>
        <taxon>Dikarya</taxon>
        <taxon>Ascomycota</taxon>
        <taxon>Pezizomycotina</taxon>
        <taxon>Eurotiomycetes</taxon>
        <taxon>Chaetothyriomycetidae</taxon>
        <taxon>Chaetothyriales</taxon>
        <taxon>Herpotrichiellaceae</taxon>
        <taxon>Exophiala</taxon>
    </lineage>
</organism>
<dbReference type="SMART" id="SM00744">
    <property type="entry name" value="RINGv"/>
    <property type="match status" value="1"/>
</dbReference>
<evidence type="ECO:0000256" key="15">
    <source>
        <dbReference type="PROSITE-ProRule" id="PRU00175"/>
    </source>
</evidence>
<evidence type="ECO:0000256" key="1">
    <source>
        <dbReference type="ARBA" id="ARBA00000900"/>
    </source>
</evidence>
<evidence type="ECO:0000256" key="4">
    <source>
        <dbReference type="ARBA" id="ARBA00007997"/>
    </source>
</evidence>
<dbReference type="GO" id="GO:0072344">
    <property type="term" value="P:rescue of stalled ribosome"/>
    <property type="evidence" value="ECO:0007669"/>
    <property type="project" value="UniProtKB-UniRule"/>
</dbReference>
<dbReference type="InterPro" id="IPR054476">
    <property type="entry name" value="Ltn1_N"/>
</dbReference>
<comment type="pathway">
    <text evidence="3 16">Protein modification; protein ubiquitination.</text>
</comment>
<dbReference type="PANTHER" id="PTHR12389:SF0">
    <property type="entry name" value="E3 UBIQUITIN-PROTEIN LIGASE LISTERIN"/>
    <property type="match status" value="1"/>
</dbReference>
<dbReference type="SUPFAM" id="SSF57850">
    <property type="entry name" value="RING/U-box"/>
    <property type="match status" value="1"/>
</dbReference>
<dbReference type="InterPro" id="IPR011989">
    <property type="entry name" value="ARM-like"/>
</dbReference>
<dbReference type="SUPFAM" id="SSF48371">
    <property type="entry name" value="ARM repeat"/>
    <property type="match status" value="1"/>
</dbReference>
<gene>
    <name evidence="18" type="ORF">PV11_00057</name>
</gene>
<dbReference type="Gene3D" id="1.25.10.10">
    <property type="entry name" value="Leucine-rich Repeat Variant"/>
    <property type="match status" value="1"/>
</dbReference>
<dbReference type="InterPro" id="IPR011016">
    <property type="entry name" value="Znf_RING-CH"/>
</dbReference>